<proteinExistence type="predicted"/>
<name>A0ABY5YIV3_9DEIO</name>
<protein>
    <recommendedName>
        <fullName evidence="3">Transposase</fullName>
    </recommendedName>
</protein>
<dbReference type="EMBL" id="CP104213">
    <property type="protein sequence ID" value="UWX65042.1"/>
    <property type="molecule type" value="Genomic_DNA"/>
</dbReference>
<dbReference type="RefSeq" id="WP_260561300.1">
    <property type="nucleotide sequence ID" value="NZ_CP104213.1"/>
</dbReference>
<accession>A0ABY5YIV3</accession>
<gene>
    <name evidence="1" type="ORF">N0D28_05135</name>
</gene>
<evidence type="ECO:0000313" key="2">
    <source>
        <dbReference type="Proteomes" id="UP001060261"/>
    </source>
</evidence>
<keyword evidence="2" id="KW-1185">Reference proteome</keyword>
<reference evidence="1" key="1">
    <citation type="submission" date="2022-09" db="EMBL/GenBank/DDBJ databases">
        <title>genome sequence of Deinococcus rubellus.</title>
        <authorList>
            <person name="Srinivasan S."/>
        </authorList>
    </citation>
    <scope>NUCLEOTIDE SEQUENCE</scope>
    <source>
        <strain evidence="1">Ant6</strain>
    </source>
</reference>
<organism evidence="1 2">
    <name type="scientific">Deinococcus rubellus</name>
    <dbReference type="NCBI Taxonomy" id="1889240"/>
    <lineage>
        <taxon>Bacteria</taxon>
        <taxon>Thermotogati</taxon>
        <taxon>Deinococcota</taxon>
        <taxon>Deinococci</taxon>
        <taxon>Deinococcales</taxon>
        <taxon>Deinococcaceae</taxon>
        <taxon>Deinococcus</taxon>
    </lineage>
</organism>
<dbReference type="Proteomes" id="UP001060261">
    <property type="component" value="Chromosome"/>
</dbReference>
<evidence type="ECO:0000313" key="1">
    <source>
        <dbReference type="EMBL" id="UWX65042.1"/>
    </source>
</evidence>
<sequence length="112" mass="12981">MHDTTVWRWRKEYPAFDTAVLNFTEGVREQRVIESLYKIATSEDPKMANAAAKAGAFLLQAWNRPKYSPHLKIEQTVSVHQQVQVALDVRDQIRAVQAERLSRIHEHRTLEG</sequence>
<evidence type="ECO:0008006" key="3">
    <source>
        <dbReference type="Google" id="ProtNLM"/>
    </source>
</evidence>